<evidence type="ECO:0000313" key="1">
    <source>
        <dbReference type="EMBL" id="MEQ2425667.1"/>
    </source>
</evidence>
<dbReference type="CDD" id="cd09023">
    <property type="entry name" value="Aldose_epim_Ec_c4013"/>
    <property type="match status" value="1"/>
</dbReference>
<proteinExistence type="predicted"/>
<dbReference type="Pfam" id="PF14486">
    <property type="entry name" value="DUF4432"/>
    <property type="match status" value="1"/>
</dbReference>
<dbReference type="InterPro" id="IPR014718">
    <property type="entry name" value="GH-type_carb-bd"/>
</dbReference>
<dbReference type="Gene3D" id="2.70.98.10">
    <property type="match status" value="1"/>
</dbReference>
<accession>A0ABV1D7V0</accession>
<dbReference type="InterPro" id="IPR027839">
    <property type="entry name" value="DUF4432"/>
</dbReference>
<organism evidence="1 2">
    <name type="scientific">Enterocloster hominis</name>
    <name type="common">ex Hitch et al. 2024</name>
    <dbReference type="NCBI Taxonomy" id="1917870"/>
    <lineage>
        <taxon>Bacteria</taxon>
        <taxon>Bacillati</taxon>
        <taxon>Bacillota</taxon>
        <taxon>Clostridia</taxon>
        <taxon>Lachnospirales</taxon>
        <taxon>Lachnospiraceae</taxon>
        <taxon>Enterocloster</taxon>
    </lineage>
</organism>
<keyword evidence="2" id="KW-1185">Reference proteome</keyword>
<gene>
    <name evidence="1" type="ORF">WMQ36_11825</name>
</gene>
<name>A0ABV1D7V0_9FIRM</name>
<protein>
    <submittedName>
        <fullName evidence="1">Aldose 1-epimerase family protein</fullName>
    </submittedName>
</protein>
<dbReference type="EMBL" id="JBBMFM010000038">
    <property type="protein sequence ID" value="MEQ2425667.1"/>
    <property type="molecule type" value="Genomic_DNA"/>
</dbReference>
<reference evidence="1 2" key="1">
    <citation type="submission" date="2024-03" db="EMBL/GenBank/DDBJ databases">
        <title>Human intestinal bacterial collection.</title>
        <authorList>
            <person name="Pauvert C."/>
            <person name="Hitch T.C.A."/>
            <person name="Clavel T."/>
        </authorList>
    </citation>
    <scope>NUCLEOTIDE SEQUENCE [LARGE SCALE GENOMIC DNA]</scope>
    <source>
        <strain evidence="1 2">CLA-SR-H021</strain>
    </source>
</reference>
<evidence type="ECO:0000313" key="2">
    <source>
        <dbReference type="Proteomes" id="UP001454086"/>
    </source>
</evidence>
<comment type="caution">
    <text evidence="1">The sequence shown here is derived from an EMBL/GenBank/DDBJ whole genome shotgun (WGS) entry which is preliminary data.</text>
</comment>
<dbReference type="Proteomes" id="UP001454086">
    <property type="component" value="Unassembled WGS sequence"/>
</dbReference>
<dbReference type="RefSeq" id="WP_349118233.1">
    <property type="nucleotide sequence ID" value="NZ_JBBMFM010000038.1"/>
</dbReference>
<sequence>MAGNMAEKSKKELLRYVGNMQQMAYAREIGYQDGRAGGMKAVEVKSGAVRFTAALDKCMDIIQLEYKGNNLNFLSKPGLQNRGHYDTNGSEAQRSIMGGFMFTCGVGNVGGPEDGDDGEPLPMHGRLRSTPAEHVCIDGYWENDSYILKLSGEMRHGKLFGENVMVRREIVTSFGSNVIHLKDEIENQGFSETPFMYLYHCNIGYPILEEGTRLIIPAVSTVLKGGDEETDLPWQKVTAPVDGCQEQVFYHRLLEDEKGWFHVGAVNDNLGIGVMLGFKKEQMPFFTQWKSMASGDYVTGLEPCNCHPAGRAWEKRNGTLQMLAPFEKRTVELDIMILDREEGEWA</sequence>